<evidence type="ECO:0000313" key="5">
    <source>
        <dbReference type="Proteomes" id="UP001596505"/>
    </source>
</evidence>
<evidence type="ECO:0000313" key="4">
    <source>
        <dbReference type="EMBL" id="MFC7392744.1"/>
    </source>
</evidence>
<comment type="function">
    <text evidence="1">Transcriptional repressor of xylose-utilizing enzymes.</text>
</comment>
<dbReference type="InterPro" id="IPR043129">
    <property type="entry name" value="ATPase_NBD"/>
</dbReference>
<comment type="caution">
    <text evidence="4">The sequence shown here is derived from an EMBL/GenBank/DDBJ whole genome shotgun (WGS) entry which is preliminary data.</text>
</comment>
<comment type="similarity">
    <text evidence="2">Belongs to the ROK (NagC/XylR) family.</text>
</comment>
<dbReference type="SUPFAM" id="SSF53067">
    <property type="entry name" value="Actin-like ATPase domain"/>
    <property type="match status" value="1"/>
</dbReference>
<dbReference type="Pfam" id="PF13412">
    <property type="entry name" value="HTH_24"/>
    <property type="match status" value="1"/>
</dbReference>
<evidence type="ECO:0000256" key="2">
    <source>
        <dbReference type="ARBA" id="ARBA00006479"/>
    </source>
</evidence>
<keyword evidence="3" id="KW-0119">Carbohydrate metabolism</keyword>
<name>A0ABW2PUE0_9BACL</name>
<dbReference type="Proteomes" id="UP001596505">
    <property type="component" value="Unassembled WGS sequence"/>
</dbReference>
<dbReference type="EMBL" id="JBHTCO010000005">
    <property type="protein sequence ID" value="MFC7392744.1"/>
    <property type="molecule type" value="Genomic_DNA"/>
</dbReference>
<keyword evidence="5" id="KW-1185">Reference proteome</keyword>
<dbReference type="InterPro" id="IPR036390">
    <property type="entry name" value="WH_DNA-bd_sf"/>
</dbReference>
<dbReference type="PANTHER" id="PTHR18964">
    <property type="entry name" value="ROK (REPRESSOR, ORF, KINASE) FAMILY"/>
    <property type="match status" value="1"/>
</dbReference>
<dbReference type="Pfam" id="PF00480">
    <property type="entry name" value="ROK"/>
    <property type="match status" value="1"/>
</dbReference>
<dbReference type="Gene3D" id="3.30.420.40">
    <property type="match status" value="2"/>
</dbReference>
<evidence type="ECO:0000256" key="1">
    <source>
        <dbReference type="ARBA" id="ARBA00002486"/>
    </source>
</evidence>
<dbReference type="RefSeq" id="WP_380965156.1">
    <property type="nucleotide sequence ID" value="NZ_JBHTCO010000005.1"/>
</dbReference>
<reference evidence="5" key="1">
    <citation type="journal article" date="2019" name="Int. J. Syst. Evol. Microbiol.">
        <title>The Global Catalogue of Microorganisms (GCM) 10K type strain sequencing project: providing services to taxonomists for standard genome sequencing and annotation.</title>
        <authorList>
            <consortium name="The Broad Institute Genomics Platform"/>
            <consortium name="The Broad Institute Genome Sequencing Center for Infectious Disease"/>
            <person name="Wu L."/>
            <person name="Ma J."/>
        </authorList>
    </citation>
    <scope>NUCLEOTIDE SEQUENCE [LARGE SCALE GENOMIC DNA]</scope>
    <source>
        <strain evidence="5">CGMCC 1.16305</strain>
    </source>
</reference>
<accession>A0ABW2PUE0</accession>
<keyword evidence="3" id="KW-0859">Xylose metabolism</keyword>
<protein>
    <submittedName>
        <fullName evidence="4">ROK family transcriptional regulator</fullName>
    </submittedName>
</protein>
<dbReference type="PANTHER" id="PTHR18964:SF149">
    <property type="entry name" value="BIFUNCTIONAL UDP-N-ACETYLGLUCOSAMINE 2-EPIMERASE_N-ACETYLMANNOSAMINE KINASE"/>
    <property type="match status" value="1"/>
</dbReference>
<dbReference type="InterPro" id="IPR036388">
    <property type="entry name" value="WH-like_DNA-bd_sf"/>
</dbReference>
<sequence>MKKKDQEFIKYENQNLVLEMIRTNGPISRAEIAKAANMSPTTVSRIVSSLCERGMVRETNQQETGSIGRKAILLEANENSILSIGAEIDKGVIRLAVINFHGEINYFNEYDNPIYYDAEQTINQLIKLVRHFIQETQIDESKLIGIGIGVPGIIDQKYGIVMLSAQLGWRHVHAKDMIEEQVGLMTVIDNELKIRAYAESLLGETCRDESSVLVGFTNGVGSALVVNGDVFRGNMNSAGEIGHMVIDPNGLLCECGSRGCLQTYIVEKYLIHEAQKIKPIHSLDRLFECAEKREVWAINILERAALYIVITINNVVCAYNPNSVILSGHLVENYPLIQKMIDEKIDTNIWTPFKDSFKLYYSSLKEKGVVQGAGLIVQQQYVQSYKEKGSVRK</sequence>
<dbReference type="InterPro" id="IPR000600">
    <property type="entry name" value="ROK"/>
</dbReference>
<dbReference type="Gene3D" id="1.10.10.10">
    <property type="entry name" value="Winged helix-like DNA-binding domain superfamily/Winged helix DNA-binding domain"/>
    <property type="match status" value="1"/>
</dbReference>
<evidence type="ECO:0000256" key="3">
    <source>
        <dbReference type="ARBA" id="ARBA00022629"/>
    </source>
</evidence>
<gene>
    <name evidence="4" type="ORF">ACFQRG_07065</name>
</gene>
<organism evidence="4 5">
    <name type="scientific">Scopulibacillus cellulosilyticus</name>
    <dbReference type="NCBI Taxonomy" id="2665665"/>
    <lineage>
        <taxon>Bacteria</taxon>
        <taxon>Bacillati</taxon>
        <taxon>Bacillota</taxon>
        <taxon>Bacilli</taxon>
        <taxon>Bacillales</taxon>
        <taxon>Sporolactobacillaceae</taxon>
        <taxon>Scopulibacillus</taxon>
    </lineage>
</organism>
<dbReference type="SUPFAM" id="SSF46785">
    <property type="entry name" value="Winged helix' DNA-binding domain"/>
    <property type="match status" value="1"/>
</dbReference>
<proteinExistence type="inferred from homology"/>